<evidence type="ECO:0000259" key="6">
    <source>
        <dbReference type="Pfam" id="PF01494"/>
    </source>
</evidence>
<name>A0A6N7ZBJ3_9PSEU</name>
<dbReference type="GO" id="GO:0005737">
    <property type="term" value="C:cytoplasm"/>
    <property type="evidence" value="ECO:0007669"/>
    <property type="project" value="UniProtKB-SubCell"/>
</dbReference>
<dbReference type="RefSeq" id="WP_154761158.1">
    <property type="nucleotide sequence ID" value="NZ_WMBA01000088.1"/>
</dbReference>
<dbReference type="PRINTS" id="PR00420">
    <property type="entry name" value="RNGMNOXGNASE"/>
</dbReference>
<comment type="catalytic activity">
    <reaction evidence="5">
        <text>a tetracycline + NADPH + O2 + H(+) = an 11a-hydroxytetracycline + NADP(+) + H2O</text>
        <dbReference type="Rhea" id="RHEA:61444"/>
        <dbReference type="ChEBI" id="CHEBI:15377"/>
        <dbReference type="ChEBI" id="CHEBI:15378"/>
        <dbReference type="ChEBI" id="CHEBI:15379"/>
        <dbReference type="ChEBI" id="CHEBI:57783"/>
        <dbReference type="ChEBI" id="CHEBI:58349"/>
        <dbReference type="ChEBI" id="CHEBI:144644"/>
        <dbReference type="ChEBI" id="CHEBI:144645"/>
    </reaction>
</comment>
<organism evidence="7 8">
    <name type="scientific">Amycolatopsis pithecellobii</name>
    <dbReference type="NCBI Taxonomy" id="664692"/>
    <lineage>
        <taxon>Bacteria</taxon>
        <taxon>Bacillati</taxon>
        <taxon>Actinomycetota</taxon>
        <taxon>Actinomycetes</taxon>
        <taxon>Pseudonocardiales</taxon>
        <taxon>Pseudonocardiaceae</taxon>
        <taxon>Amycolatopsis</taxon>
    </lineage>
</organism>
<feature type="binding site" evidence="5">
    <location>
        <position position="41"/>
    </location>
    <ligand>
        <name>NADPH</name>
        <dbReference type="ChEBI" id="CHEBI:57783"/>
    </ligand>
</feature>
<dbReference type="EC" id="1.14.13.-" evidence="5"/>
<accession>A0A6N7ZBJ3</accession>
<keyword evidence="5" id="KW-0963">Cytoplasm</keyword>
<keyword evidence="5" id="KW-0521">NADP</keyword>
<keyword evidence="5" id="KW-0547">Nucleotide-binding</keyword>
<dbReference type="InterPro" id="IPR002938">
    <property type="entry name" value="FAD-bd"/>
</dbReference>
<dbReference type="AlphaFoldDB" id="A0A6N7ZBJ3"/>
<feature type="binding site" evidence="5">
    <location>
        <position position="104"/>
    </location>
    <ligand>
        <name>FAD</name>
        <dbReference type="ChEBI" id="CHEBI:57692"/>
    </ligand>
</feature>
<evidence type="ECO:0000313" key="7">
    <source>
        <dbReference type="EMBL" id="MTD59100.1"/>
    </source>
</evidence>
<comment type="similarity">
    <text evidence="5">Belongs to the aromatic-ring hydroxylase family. TetX subfamily.</text>
</comment>
<dbReference type="EMBL" id="WMBA01000088">
    <property type="protein sequence ID" value="MTD59100.1"/>
    <property type="molecule type" value="Genomic_DNA"/>
</dbReference>
<keyword evidence="3 5" id="KW-0560">Oxidoreductase</keyword>
<evidence type="ECO:0000256" key="4">
    <source>
        <dbReference type="ARBA" id="ARBA00023033"/>
    </source>
</evidence>
<dbReference type="PANTHER" id="PTHR46972:SF1">
    <property type="entry name" value="FAD DEPENDENT OXIDOREDUCTASE DOMAIN-CONTAINING PROTEIN"/>
    <property type="match status" value="1"/>
</dbReference>
<evidence type="ECO:0000256" key="5">
    <source>
        <dbReference type="HAMAP-Rule" id="MF_00845"/>
    </source>
</evidence>
<comment type="cofactor">
    <cofactor evidence="5">
        <name>FAD</name>
        <dbReference type="ChEBI" id="CHEBI:57692"/>
    </cofactor>
</comment>
<keyword evidence="8" id="KW-1185">Reference proteome</keyword>
<dbReference type="OrthoDB" id="3217377at2"/>
<evidence type="ECO:0000256" key="2">
    <source>
        <dbReference type="ARBA" id="ARBA00022827"/>
    </source>
</evidence>
<evidence type="ECO:0000313" key="8">
    <source>
        <dbReference type="Proteomes" id="UP000440096"/>
    </source>
</evidence>
<sequence length="373" mass="38867">MDHHPIAIIGGGLSGLTLARVLHVHGIEAAVFELSASPAARAQGGMLDIHEDTGQAALHAAGLYNEFRARVHEGGEALRVLDKHGTVRFMEGDEGTGNRPEIERGALRDLLLAALPGSTVRWGTKVTGARQVGGHHEVTLADGTTFTTDLLIGADGAWSRVRPLVSGAVPAYSGVSFVELDLFDVDTRHPDCAAVAGGGMLFALGDDRGFLAHREPDGSVHVYVAVRTTENWLAGIDFTDTAAAKAAVLAEFDGWSTSLRALIAEADSTLTPRTIQALPAGHRWPRVPGVTLLGDAAHLMSPFAGEGANLALIDGADLGLAIAKHPDDPEAALAAYEETMFPRAAGAAAESLAGLDLCFAKDAPCGLVEMFSA</sequence>
<dbReference type="PANTHER" id="PTHR46972">
    <property type="entry name" value="MONOOXYGENASE ASQM-RELATED"/>
    <property type="match status" value="1"/>
</dbReference>
<comment type="subcellular location">
    <subcellularLocation>
        <location evidence="5">Cytoplasm</location>
    </subcellularLocation>
</comment>
<reference evidence="7 8" key="1">
    <citation type="submission" date="2019-11" db="EMBL/GenBank/DDBJ databases">
        <title>Draft genome of Amycolatopsis RM579.</title>
        <authorList>
            <person name="Duangmal K."/>
            <person name="Mingma R."/>
        </authorList>
    </citation>
    <scope>NUCLEOTIDE SEQUENCE [LARGE SCALE GENOMIC DNA]</scope>
    <source>
        <strain evidence="7 8">RM579</strain>
    </source>
</reference>
<dbReference type="InterPro" id="IPR043683">
    <property type="entry name" value="TetX_monooxygenase"/>
</dbReference>
<dbReference type="Proteomes" id="UP000440096">
    <property type="component" value="Unassembled WGS sequence"/>
</dbReference>
<evidence type="ECO:0000256" key="1">
    <source>
        <dbReference type="ARBA" id="ARBA00022630"/>
    </source>
</evidence>
<protein>
    <recommendedName>
        <fullName evidence="5">Flavin-dependent monooxygenase</fullName>
    </recommendedName>
    <alternativeName>
        <fullName evidence="5">TetX monooxygenase</fullName>
        <shortName evidence="5">TetX</shortName>
        <ecNumber evidence="5">1.14.13.-</ecNumber>
    </alternativeName>
</protein>
<dbReference type="GO" id="GO:0071949">
    <property type="term" value="F:FAD binding"/>
    <property type="evidence" value="ECO:0007669"/>
    <property type="project" value="InterPro"/>
</dbReference>
<dbReference type="SUPFAM" id="SSF51905">
    <property type="entry name" value="FAD/NAD(P)-binding domain"/>
    <property type="match status" value="1"/>
</dbReference>
<comment type="function">
    <text evidence="5">An FAD-requiring monooxygenase active on some tetracycline antibiotic derivatives, which leads to their inactivation. Hydroxylates carbon 11a of tetracycline and some analogs.</text>
</comment>
<comment type="domain">
    <text evidence="5">Consists of an N-terminal FAD-binding domain with a Rossman fold and a C-terminal substrate-binding domain.</text>
</comment>
<feature type="binding site" evidence="5">
    <location>
        <position position="48"/>
    </location>
    <ligand>
        <name>FAD</name>
        <dbReference type="ChEBI" id="CHEBI:57692"/>
    </ligand>
</feature>
<dbReference type="GO" id="GO:0046677">
    <property type="term" value="P:response to antibiotic"/>
    <property type="evidence" value="ECO:0007669"/>
    <property type="project" value="InterPro"/>
</dbReference>
<keyword evidence="1 5" id="KW-0285">Flavoprotein</keyword>
<feature type="binding site" evidence="5">
    <location>
        <position position="295"/>
    </location>
    <ligand>
        <name>FAD</name>
        <dbReference type="ChEBI" id="CHEBI:57692"/>
    </ligand>
</feature>
<dbReference type="Pfam" id="PF01494">
    <property type="entry name" value="FAD_binding_3"/>
    <property type="match status" value="1"/>
</dbReference>
<feature type="domain" description="FAD-binding" evidence="6">
    <location>
        <begin position="5"/>
        <end position="347"/>
    </location>
</feature>
<dbReference type="GO" id="GO:0004497">
    <property type="term" value="F:monooxygenase activity"/>
    <property type="evidence" value="ECO:0007669"/>
    <property type="project" value="UniProtKB-UniRule"/>
</dbReference>
<dbReference type="InterPro" id="IPR036188">
    <property type="entry name" value="FAD/NAD-bd_sf"/>
</dbReference>
<keyword evidence="4 5" id="KW-0503">Monooxygenase</keyword>
<comment type="subunit">
    <text evidence="5">Monomer.</text>
</comment>
<dbReference type="HAMAP" id="MF_00845">
    <property type="entry name" value="TetX_monooxygenase"/>
    <property type="match status" value="1"/>
</dbReference>
<keyword evidence="2 5" id="KW-0274">FAD</keyword>
<gene>
    <name evidence="7" type="ORF">GKO32_34720</name>
</gene>
<proteinExistence type="inferred from homology"/>
<evidence type="ECO:0000256" key="3">
    <source>
        <dbReference type="ARBA" id="ARBA00023002"/>
    </source>
</evidence>
<comment type="caution">
    <text evidence="7">The sequence shown here is derived from an EMBL/GenBank/DDBJ whole genome shotgun (WGS) entry which is preliminary data.</text>
</comment>
<dbReference type="Gene3D" id="3.50.50.60">
    <property type="entry name" value="FAD/NAD(P)-binding domain"/>
    <property type="match status" value="1"/>
</dbReference>